<sequence>MSRCDFCNEPNPGWLVPSKSFEVMGTMSLDEWLACDVCAKLVMHNQWSLLLTRVREFWWKNHDRPMSPLVVETMRLTYSKLRENITGPVRKI</sequence>
<keyword evidence="2" id="KW-1185">Reference proteome</keyword>
<dbReference type="GeneID" id="77927933"/>
<proteinExistence type="predicted"/>
<reference evidence="1 2" key="1">
    <citation type="submission" date="2020-02" db="EMBL/GenBank/DDBJ databases">
        <authorList>
            <person name="Bullock J.N."/>
            <person name="Barnes M.L."/>
            <person name="Kankolongo K.M."/>
            <person name="Dejene B.A."/>
            <person name="Lindsay P.E."/>
            <person name="Bhuiyan S."/>
            <person name="Nayek S."/>
            <person name="Hughes L.E."/>
            <person name="Garlena R.A."/>
            <person name="Russell D.A."/>
            <person name="Pope W.H."/>
            <person name="Jacobs-Sera D."/>
            <person name="Hatfull G.F."/>
        </authorList>
    </citation>
    <scope>NUCLEOTIDE SEQUENCE [LARGE SCALE GENOMIC DNA]</scope>
</reference>
<dbReference type="KEGG" id="vg:77927933"/>
<dbReference type="Proteomes" id="UP000501266">
    <property type="component" value="Segment"/>
</dbReference>
<gene>
    <name evidence="1" type="primary">97</name>
    <name evidence="1" type="ORF">SEA_WAKANDA_97</name>
</gene>
<protein>
    <submittedName>
        <fullName evidence="1">Uncharacterized protein</fullName>
    </submittedName>
</protein>
<dbReference type="EMBL" id="MT024865">
    <property type="protein sequence ID" value="QIN94082.1"/>
    <property type="molecule type" value="Genomic_DNA"/>
</dbReference>
<name>A0A6G8R1L1_9CAUD</name>
<evidence type="ECO:0000313" key="1">
    <source>
        <dbReference type="EMBL" id="QIN94082.1"/>
    </source>
</evidence>
<evidence type="ECO:0000313" key="2">
    <source>
        <dbReference type="Proteomes" id="UP000501266"/>
    </source>
</evidence>
<accession>A0A6G8R1L1</accession>
<dbReference type="RefSeq" id="YP_010652173.1">
    <property type="nucleotide sequence ID" value="NC_070785.1"/>
</dbReference>
<organism evidence="1 2">
    <name type="scientific">Streptomyces phage Wakanda</name>
    <dbReference type="NCBI Taxonomy" id="2713267"/>
    <lineage>
        <taxon>Viruses</taxon>
        <taxon>Duplodnaviria</taxon>
        <taxon>Heunggongvirae</taxon>
        <taxon>Uroviricota</taxon>
        <taxon>Caudoviricetes</taxon>
        <taxon>Stanwilliamsviridae</taxon>
        <taxon>Loccivirinae</taxon>
        <taxon>Wakandavirus</taxon>
        <taxon>Wakandavirus wakanda</taxon>
    </lineage>
</organism>